<accession>A0A8H6M873</accession>
<gene>
    <name evidence="2" type="ORF">DFP72DRAFT_807768</name>
</gene>
<reference evidence="2 3" key="1">
    <citation type="submission" date="2020-07" db="EMBL/GenBank/DDBJ databases">
        <title>Comparative genomics of pyrophilous fungi reveals a link between fire events and developmental genes.</title>
        <authorList>
            <consortium name="DOE Joint Genome Institute"/>
            <person name="Steindorff A.S."/>
            <person name="Carver A."/>
            <person name="Calhoun S."/>
            <person name="Stillman K."/>
            <person name="Liu H."/>
            <person name="Lipzen A."/>
            <person name="Pangilinan J."/>
            <person name="Labutti K."/>
            <person name="Bruns T.D."/>
            <person name="Grigoriev I.V."/>
        </authorList>
    </citation>
    <scope>NUCLEOTIDE SEQUENCE [LARGE SCALE GENOMIC DNA]</scope>
    <source>
        <strain evidence="2 3">CBS 144469</strain>
    </source>
</reference>
<dbReference type="Proteomes" id="UP000521943">
    <property type="component" value="Unassembled WGS sequence"/>
</dbReference>
<feature type="region of interest" description="Disordered" evidence="1">
    <location>
        <begin position="34"/>
        <end position="67"/>
    </location>
</feature>
<evidence type="ECO:0000256" key="1">
    <source>
        <dbReference type="SAM" id="MobiDB-lite"/>
    </source>
</evidence>
<comment type="caution">
    <text evidence="2">The sequence shown here is derived from an EMBL/GenBank/DDBJ whole genome shotgun (WGS) entry which is preliminary data.</text>
</comment>
<name>A0A8H6M873_9AGAR</name>
<sequence length="159" mass="17422">MIQHSQEFERTVGFIRTATGYTELHSQFARNGWQYSTKPQGSRGPASPGNAPGQKRSTPANMFKATPGNVTTRAGADNFSLPNDTTVPIYDARGLDSLDFDAVLPKLAESLPLYTEGEIPYGSFIVVGYTMMIYRANSGNWTLGNNIHWVIVVGIPDHN</sequence>
<proteinExistence type="predicted"/>
<dbReference type="AlphaFoldDB" id="A0A8H6M873"/>
<evidence type="ECO:0000313" key="2">
    <source>
        <dbReference type="EMBL" id="KAF6758495.1"/>
    </source>
</evidence>
<organism evidence="2 3">
    <name type="scientific">Ephemerocybe angulata</name>
    <dbReference type="NCBI Taxonomy" id="980116"/>
    <lineage>
        <taxon>Eukaryota</taxon>
        <taxon>Fungi</taxon>
        <taxon>Dikarya</taxon>
        <taxon>Basidiomycota</taxon>
        <taxon>Agaricomycotina</taxon>
        <taxon>Agaricomycetes</taxon>
        <taxon>Agaricomycetidae</taxon>
        <taxon>Agaricales</taxon>
        <taxon>Agaricineae</taxon>
        <taxon>Psathyrellaceae</taxon>
        <taxon>Ephemerocybe</taxon>
    </lineage>
</organism>
<keyword evidence="3" id="KW-1185">Reference proteome</keyword>
<dbReference type="OrthoDB" id="3067694at2759"/>
<protein>
    <submittedName>
        <fullName evidence="2">Uncharacterized protein</fullName>
    </submittedName>
</protein>
<dbReference type="EMBL" id="JACGCI010000018">
    <property type="protein sequence ID" value="KAF6758495.1"/>
    <property type="molecule type" value="Genomic_DNA"/>
</dbReference>
<evidence type="ECO:0000313" key="3">
    <source>
        <dbReference type="Proteomes" id="UP000521943"/>
    </source>
</evidence>